<evidence type="ECO:0000256" key="5">
    <source>
        <dbReference type="ARBA" id="ARBA00022842"/>
    </source>
</evidence>
<dbReference type="InterPro" id="IPR013482">
    <property type="entry name" value="Molybde_CF_guanTrfase"/>
</dbReference>
<feature type="binding site" evidence="8">
    <location>
        <position position="98"/>
    </location>
    <ligand>
        <name>GTP</name>
        <dbReference type="ChEBI" id="CHEBI:37565"/>
    </ligand>
</feature>
<dbReference type="PANTHER" id="PTHR19136:SF81">
    <property type="entry name" value="MOLYBDENUM COFACTOR GUANYLYLTRANSFERASE"/>
    <property type="match status" value="1"/>
</dbReference>
<dbReference type="GO" id="GO:0005525">
    <property type="term" value="F:GTP binding"/>
    <property type="evidence" value="ECO:0007669"/>
    <property type="project" value="UniProtKB-UniRule"/>
</dbReference>
<feature type="binding site" evidence="8">
    <location>
        <begin position="12"/>
        <end position="14"/>
    </location>
    <ligand>
        <name>GTP</name>
        <dbReference type="ChEBI" id="CHEBI:37565"/>
    </ligand>
</feature>
<dbReference type="NCBIfam" id="TIGR02665">
    <property type="entry name" value="molyb_mobA"/>
    <property type="match status" value="1"/>
</dbReference>
<gene>
    <name evidence="8" type="primary">mobA</name>
    <name evidence="10" type="ORF">EV148_10436</name>
</gene>
<dbReference type="EC" id="2.7.7.77" evidence="8"/>
<dbReference type="RefSeq" id="WP_131996789.1">
    <property type="nucleotide sequence ID" value="NZ_SLWQ01000004.1"/>
</dbReference>
<evidence type="ECO:0000256" key="4">
    <source>
        <dbReference type="ARBA" id="ARBA00022741"/>
    </source>
</evidence>
<accession>A0A4R2IDI3</accession>
<dbReference type="GO" id="GO:0005737">
    <property type="term" value="C:cytoplasm"/>
    <property type="evidence" value="ECO:0007669"/>
    <property type="project" value="UniProtKB-SubCell"/>
</dbReference>
<name>A0A4R2IDI3_9GAMM</name>
<dbReference type="Gene3D" id="3.90.550.10">
    <property type="entry name" value="Spore Coat Polysaccharide Biosynthesis Protein SpsA, Chain A"/>
    <property type="match status" value="1"/>
</dbReference>
<dbReference type="GO" id="GO:0061603">
    <property type="term" value="F:molybdenum cofactor guanylyltransferase activity"/>
    <property type="evidence" value="ECO:0007669"/>
    <property type="project" value="UniProtKB-EC"/>
</dbReference>
<evidence type="ECO:0000313" key="11">
    <source>
        <dbReference type="Proteomes" id="UP000294862"/>
    </source>
</evidence>
<keyword evidence="11" id="KW-1185">Reference proteome</keyword>
<dbReference type="Proteomes" id="UP000294862">
    <property type="component" value="Unassembled WGS sequence"/>
</dbReference>
<sequence length="196" mass="20759">MTARPAITAAILAGGAGRRLGGRDKGLEPLAGVPLVEHVLAALQGVDARLIVANRNHDVYSRYARTVADTVDRHGPLAGIATACAACETPWLLTVPVDCPEPPVDLATRLLREALLHDAPAVVAHDGTTRQPLFALYRRELADAAAAAAAAAQGVWAWQDAIGARELDFADRGQQFQNLNTPDDFLAHASRPHSTD</sequence>
<comment type="caution">
    <text evidence="8">Lacks conserved residue(s) required for the propagation of feature annotation.</text>
</comment>
<comment type="cofactor">
    <cofactor evidence="8">
        <name>Mg(2+)</name>
        <dbReference type="ChEBI" id="CHEBI:18420"/>
    </cofactor>
</comment>
<dbReference type="Pfam" id="PF12804">
    <property type="entry name" value="NTP_transf_3"/>
    <property type="match status" value="1"/>
</dbReference>
<dbReference type="CDD" id="cd02503">
    <property type="entry name" value="MobA"/>
    <property type="match status" value="1"/>
</dbReference>
<dbReference type="InterPro" id="IPR025877">
    <property type="entry name" value="MobA-like_NTP_Trfase"/>
</dbReference>
<evidence type="ECO:0000256" key="2">
    <source>
        <dbReference type="ARBA" id="ARBA00022679"/>
    </source>
</evidence>
<evidence type="ECO:0000259" key="9">
    <source>
        <dbReference type="Pfam" id="PF12804"/>
    </source>
</evidence>
<evidence type="ECO:0000313" key="10">
    <source>
        <dbReference type="EMBL" id="TCO40675.1"/>
    </source>
</evidence>
<feature type="binding site" evidence="8">
    <location>
        <position position="69"/>
    </location>
    <ligand>
        <name>GTP</name>
        <dbReference type="ChEBI" id="CHEBI:37565"/>
    </ligand>
</feature>
<comment type="subcellular location">
    <subcellularLocation>
        <location evidence="8">Cytoplasm</location>
    </subcellularLocation>
</comment>
<dbReference type="EMBL" id="SLWQ01000004">
    <property type="protein sequence ID" value="TCO40675.1"/>
    <property type="molecule type" value="Genomic_DNA"/>
</dbReference>
<dbReference type="AlphaFoldDB" id="A0A4R2IDI3"/>
<feature type="binding site" evidence="8">
    <location>
        <position position="98"/>
    </location>
    <ligand>
        <name>Mg(2+)</name>
        <dbReference type="ChEBI" id="CHEBI:18420"/>
    </ligand>
</feature>
<keyword evidence="4 8" id="KW-0547">Nucleotide-binding</keyword>
<feature type="binding site" evidence="8">
    <location>
        <position position="25"/>
    </location>
    <ligand>
        <name>GTP</name>
        <dbReference type="ChEBI" id="CHEBI:37565"/>
    </ligand>
</feature>
<proteinExistence type="inferred from homology"/>
<comment type="similarity">
    <text evidence="8">Belongs to the MobA family.</text>
</comment>
<keyword evidence="5 8" id="KW-0460">Magnesium</keyword>
<comment type="caution">
    <text evidence="10">The sequence shown here is derived from an EMBL/GenBank/DDBJ whole genome shotgun (WGS) entry which is preliminary data.</text>
</comment>
<comment type="catalytic activity">
    <reaction evidence="8">
        <text>Mo-molybdopterin + GTP + H(+) = Mo-molybdopterin guanine dinucleotide + diphosphate</text>
        <dbReference type="Rhea" id="RHEA:34243"/>
        <dbReference type="ChEBI" id="CHEBI:15378"/>
        <dbReference type="ChEBI" id="CHEBI:33019"/>
        <dbReference type="ChEBI" id="CHEBI:37565"/>
        <dbReference type="ChEBI" id="CHEBI:71302"/>
        <dbReference type="ChEBI" id="CHEBI:71310"/>
        <dbReference type="EC" id="2.7.7.77"/>
    </reaction>
</comment>
<dbReference type="GO" id="GO:1902758">
    <property type="term" value="P:bis(molybdopterin guanine dinucleotide)molybdenum biosynthetic process"/>
    <property type="evidence" value="ECO:0007669"/>
    <property type="project" value="TreeGrafter"/>
</dbReference>
<keyword evidence="6 8" id="KW-0342">GTP-binding</keyword>
<comment type="function">
    <text evidence="8">Transfers a GMP moiety from GTP to Mo-molybdopterin (Mo-MPT) cofactor (Moco or molybdenum cofactor) to form Mo-molybdopterin guanine dinucleotide (Mo-MGD) cofactor.</text>
</comment>
<evidence type="ECO:0000256" key="8">
    <source>
        <dbReference type="HAMAP-Rule" id="MF_00316"/>
    </source>
</evidence>
<dbReference type="HAMAP" id="MF_00316">
    <property type="entry name" value="MobA"/>
    <property type="match status" value="1"/>
</dbReference>
<dbReference type="GO" id="GO:0046872">
    <property type="term" value="F:metal ion binding"/>
    <property type="evidence" value="ECO:0007669"/>
    <property type="project" value="UniProtKB-KW"/>
</dbReference>
<keyword evidence="7 8" id="KW-0501">Molybdenum cofactor biosynthesis</keyword>
<keyword evidence="1 8" id="KW-0963">Cytoplasm</keyword>
<keyword evidence="3 8" id="KW-0479">Metal-binding</keyword>
<reference evidence="10 11" key="1">
    <citation type="journal article" date="2015" name="Stand. Genomic Sci.">
        <title>Genomic Encyclopedia of Bacterial and Archaeal Type Strains, Phase III: the genomes of soil and plant-associated and newly described type strains.</title>
        <authorList>
            <person name="Whitman W.B."/>
            <person name="Woyke T."/>
            <person name="Klenk H.P."/>
            <person name="Zhou Y."/>
            <person name="Lilburn T.G."/>
            <person name="Beck B.J."/>
            <person name="De Vos P."/>
            <person name="Vandamme P."/>
            <person name="Eisen J.A."/>
            <person name="Garrity G."/>
            <person name="Hugenholtz P."/>
            <person name="Kyrpides N.C."/>
        </authorList>
    </citation>
    <scope>NUCLEOTIDE SEQUENCE [LARGE SCALE GENOMIC DNA]</scope>
    <source>
        <strain evidence="10 11">A3</strain>
    </source>
</reference>
<evidence type="ECO:0000256" key="3">
    <source>
        <dbReference type="ARBA" id="ARBA00022723"/>
    </source>
</evidence>
<feature type="domain" description="MobA-like NTP transferase" evidence="9">
    <location>
        <begin position="9"/>
        <end position="159"/>
    </location>
</feature>
<comment type="domain">
    <text evidence="8">The N-terminal domain determines nucleotide recognition and specific binding, while the C-terminal domain determines the specific binding to the target protein.</text>
</comment>
<dbReference type="SUPFAM" id="SSF53448">
    <property type="entry name" value="Nucleotide-diphospho-sugar transferases"/>
    <property type="match status" value="1"/>
</dbReference>
<protein>
    <recommendedName>
        <fullName evidence="8">Molybdenum cofactor guanylyltransferase</fullName>
        <shortName evidence="8">MoCo guanylyltransferase</shortName>
        <ecNumber evidence="8">2.7.7.77</ecNumber>
    </recommendedName>
    <alternativeName>
        <fullName evidence="8">GTP:molybdopterin guanylyltransferase</fullName>
    </alternativeName>
    <alternativeName>
        <fullName evidence="8">Mo-MPT guanylyltransferase</fullName>
    </alternativeName>
    <alternativeName>
        <fullName evidence="8">Molybdopterin guanylyltransferase</fullName>
    </alternativeName>
    <alternativeName>
        <fullName evidence="8">Molybdopterin-guanine dinucleotide synthase</fullName>
        <shortName evidence="8">MGD synthase</shortName>
    </alternativeName>
</protein>
<dbReference type="InterPro" id="IPR029044">
    <property type="entry name" value="Nucleotide-diphossugar_trans"/>
</dbReference>
<evidence type="ECO:0000256" key="7">
    <source>
        <dbReference type="ARBA" id="ARBA00023150"/>
    </source>
</evidence>
<evidence type="ECO:0000256" key="1">
    <source>
        <dbReference type="ARBA" id="ARBA00022490"/>
    </source>
</evidence>
<comment type="subunit">
    <text evidence="8">Monomer.</text>
</comment>
<dbReference type="OrthoDB" id="9788394at2"/>
<dbReference type="PANTHER" id="PTHR19136">
    <property type="entry name" value="MOLYBDENUM COFACTOR GUANYLYLTRANSFERASE"/>
    <property type="match status" value="1"/>
</dbReference>
<organism evidence="10 11">
    <name type="scientific">Dokdonella fugitiva</name>
    <dbReference type="NCBI Taxonomy" id="328517"/>
    <lineage>
        <taxon>Bacteria</taxon>
        <taxon>Pseudomonadati</taxon>
        <taxon>Pseudomonadota</taxon>
        <taxon>Gammaproteobacteria</taxon>
        <taxon>Lysobacterales</taxon>
        <taxon>Rhodanobacteraceae</taxon>
        <taxon>Dokdonella</taxon>
    </lineage>
</organism>
<keyword evidence="2 8" id="KW-0808">Transferase</keyword>
<evidence type="ECO:0000256" key="6">
    <source>
        <dbReference type="ARBA" id="ARBA00023134"/>
    </source>
</evidence>